<dbReference type="Proteomes" id="UP000256970">
    <property type="component" value="Unassembled WGS sequence"/>
</dbReference>
<reference evidence="5 6" key="1">
    <citation type="submission" date="2016-10" db="EMBL/GenBank/DDBJ databases">
        <authorList>
            <person name="Cai Z."/>
        </authorList>
    </citation>
    <scope>NUCLEOTIDE SEQUENCE [LARGE SCALE GENOMIC DNA]</scope>
</reference>
<proteinExistence type="predicted"/>
<dbReference type="PANTHER" id="PTHR48051">
    <property type="match status" value="1"/>
</dbReference>
<protein>
    <submittedName>
        <fullName evidence="5">Uncharacterized protein</fullName>
    </submittedName>
</protein>
<evidence type="ECO:0000256" key="1">
    <source>
        <dbReference type="ARBA" id="ARBA00004430"/>
    </source>
</evidence>
<gene>
    <name evidence="5" type="ORF">BQ4739_LOCUS9270</name>
</gene>
<dbReference type="InterPro" id="IPR050216">
    <property type="entry name" value="LRR_domain-containing"/>
</dbReference>
<evidence type="ECO:0000313" key="5">
    <source>
        <dbReference type="EMBL" id="SZX68960.1"/>
    </source>
</evidence>
<dbReference type="Gene3D" id="3.80.10.10">
    <property type="entry name" value="Ribonuclease Inhibitor"/>
    <property type="match status" value="1"/>
</dbReference>
<evidence type="ECO:0000256" key="3">
    <source>
        <dbReference type="ARBA" id="ARBA00022737"/>
    </source>
</evidence>
<feature type="region of interest" description="Disordered" evidence="4">
    <location>
        <begin position="109"/>
        <end position="162"/>
    </location>
</feature>
<keyword evidence="3" id="KW-0677">Repeat</keyword>
<keyword evidence="2" id="KW-0433">Leucine-rich repeat</keyword>
<dbReference type="PANTHER" id="PTHR48051:SF1">
    <property type="entry name" value="RAS SUPPRESSOR PROTEIN 1"/>
    <property type="match status" value="1"/>
</dbReference>
<dbReference type="EMBL" id="FNXT01000894">
    <property type="protein sequence ID" value="SZX68960.1"/>
    <property type="molecule type" value="Genomic_DNA"/>
</dbReference>
<dbReference type="AlphaFoldDB" id="A0A383VVL9"/>
<dbReference type="SUPFAM" id="SSF52047">
    <property type="entry name" value="RNI-like"/>
    <property type="match status" value="1"/>
</dbReference>
<dbReference type="InterPro" id="IPR032675">
    <property type="entry name" value="LRR_dom_sf"/>
</dbReference>
<organism evidence="5 6">
    <name type="scientific">Tetradesmus obliquus</name>
    <name type="common">Green alga</name>
    <name type="synonym">Acutodesmus obliquus</name>
    <dbReference type="NCBI Taxonomy" id="3088"/>
    <lineage>
        <taxon>Eukaryota</taxon>
        <taxon>Viridiplantae</taxon>
        <taxon>Chlorophyta</taxon>
        <taxon>core chlorophytes</taxon>
        <taxon>Chlorophyceae</taxon>
        <taxon>CS clade</taxon>
        <taxon>Sphaeropleales</taxon>
        <taxon>Scenedesmaceae</taxon>
        <taxon>Tetradesmus</taxon>
    </lineage>
</organism>
<name>A0A383VVL9_TETOB</name>
<comment type="subcellular location">
    <subcellularLocation>
        <location evidence="1">Cytoplasm</location>
        <location evidence="1">Cytoskeleton</location>
        <location evidence="1">Cilium axoneme</location>
    </subcellularLocation>
</comment>
<dbReference type="GO" id="GO:0005930">
    <property type="term" value="C:axoneme"/>
    <property type="evidence" value="ECO:0007669"/>
    <property type="project" value="UniProtKB-SubCell"/>
</dbReference>
<evidence type="ECO:0000313" key="6">
    <source>
        <dbReference type="Proteomes" id="UP000256970"/>
    </source>
</evidence>
<keyword evidence="6" id="KW-1185">Reference proteome</keyword>
<feature type="compositionally biased region" description="Low complexity" evidence="4">
    <location>
        <begin position="110"/>
        <end position="157"/>
    </location>
</feature>
<accession>A0A383VVL9</accession>
<evidence type="ECO:0000256" key="2">
    <source>
        <dbReference type="ARBA" id="ARBA00022614"/>
    </source>
</evidence>
<sequence>MFSTLRSHTDVLQIAGPLEQQLASLTRLTSLSFSGGDLKRLGHLKRAHMVEQQAAGHGSRTPFRYSYFKHKEEDYDGLARNSRFSVYWLPDWLAAAPGLTSLAIKPLKRSSSSSSSSSSGSSSSSSRSSSSSGSSSSSSGSSSSSSSGSSSGSSSSSSDDEDFDRRRMPACLWMSAAPWASKLEALHIESIPLGSWLPPCIPQLTGLTCLRLPSCSLQPRAAAVLWRQSRPSWKALQELDLSCTSLSWLPGAISSLAGLTALRLSQNFGLESLPQELTALSKLAVFDASDNFMNGLGLEVSLASLAAAWPHLQWLALENTSSDFNGSLALPQELAGCSRLQELRLGWNQDLDWGSLQVLQQCTALRVLDLEGIGNAPPAAARPGLRQLLAQLRPRVAVNLGGRWI</sequence>
<evidence type="ECO:0000256" key="4">
    <source>
        <dbReference type="SAM" id="MobiDB-lite"/>
    </source>
</evidence>
<dbReference type="STRING" id="3088.A0A383VVL9"/>